<evidence type="ECO:0000313" key="3">
    <source>
        <dbReference type="Proteomes" id="UP000054870"/>
    </source>
</evidence>
<evidence type="ECO:0000313" key="2">
    <source>
        <dbReference type="EMBL" id="SAK98594.1"/>
    </source>
</evidence>
<keyword evidence="1" id="KW-1133">Transmembrane helix</keyword>
<feature type="transmembrane region" description="Helical" evidence="1">
    <location>
        <begin position="13"/>
        <end position="31"/>
    </location>
</feature>
<keyword evidence="1" id="KW-0812">Transmembrane</keyword>
<keyword evidence="1" id="KW-0472">Membrane</keyword>
<proteinExistence type="predicted"/>
<dbReference type="EMBL" id="FCOF02000139">
    <property type="protein sequence ID" value="SAK98594.1"/>
    <property type="molecule type" value="Genomic_DNA"/>
</dbReference>
<dbReference type="AlphaFoldDB" id="A0A158DVL5"/>
<name>A0A158DVL5_9BURK</name>
<keyword evidence="3" id="KW-1185">Reference proteome</keyword>
<evidence type="ECO:0000256" key="1">
    <source>
        <dbReference type="SAM" id="Phobius"/>
    </source>
</evidence>
<dbReference type="Proteomes" id="UP000054870">
    <property type="component" value="Unassembled WGS sequence"/>
</dbReference>
<accession>A0A158DVL5</accession>
<organism evidence="2 3">
    <name type="scientific">Caballeronia catudaia</name>
    <dbReference type="NCBI Taxonomy" id="1777136"/>
    <lineage>
        <taxon>Bacteria</taxon>
        <taxon>Pseudomonadati</taxon>
        <taxon>Pseudomonadota</taxon>
        <taxon>Betaproteobacteria</taxon>
        <taxon>Burkholderiales</taxon>
        <taxon>Burkholderiaceae</taxon>
        <taxon>Caballeronia</taxon>
    </lineage>
</organism>
<protein>
    <submittedName>
        <fullName evidence="2">Uncharacterized protein</fullName>
    </submittedName>
</protein>
<comment type="caution">
    <text evidence="2">The sequence shown here is derived from an EMBL/GenBank/DDBJ whole genome shotgun (WGS) entry which is preliminary data.</text>
</comment>
<sequence length="32" mass="3491">MNAGFESDVPSRYSGYSNSMMFICVVLIATVT</sequence>
<reference evidence="2" key="1">
    <citation type="submission" date="2016-01" db="EMBL/GenBank/DDBJ databases">
        <authorList>
            <person name="Peeters C."/>
        </authorList>
    </citation>
    <scope>NUCLEOTIDE SEQUENCE [LARGE SCALE GENOMIC DNA]</scope>
    <source>
        <strain evidence="2">LMG 29318</strain>
    </source>
</reference>
<gene>
    <name evidence="2" type="ORF">AWB75_07203</name>
</gene>